<feature type="transmembrane region" description="Helical" evidence="1">
    <location>
        <begin position="254"/>
        <end position="283"/>
    </location>
</feature>
<gene>
    <name evidence="2" type="ORF">GV68_21925</name>
</gene>
<feature type="transmembrane region" description="Helical" evidence="1">
    <location>
        <begin position="225"/>
        <end position="242"/>
    </location>
</feature>
<dbReference type="Proteomes" id="UP000052167">
    <property type="component" value="Unassembled WGS sequence"/>
</dbReference>
<accession>A0A922T829</accession>
<dbReference type="EMBL" id="JOKJ01000052">
    <property type="protein sequence ID" value="KEQ02465.1"/>
    <property type="molecule type" value="Genomic_DNA"/>
</dbReference>
<proteinExistence type="predicted"/>
<feature type="transmembrane region" description="Helical" evidence="1">
    <location>
        <begin position="66"/>
        <end position="88"/>
    </location>
</feature>
<name>A0A922T829_9HYPH</name>
<feature type="transmembrane region" description="Helical" evidence="1">
    <location>
        <begin position="355"/>
        <end position="374"/>
    </location>
</feature>
<evidence type="ECO:0000256" key="1">
    <source>
        <dbReference type="SAM" id="Phobius"/>
    </source>
</evidence>
<feature type="transmembrane region" description="Helical" evidence="1">
    <location>
        <begin position="173"/>
        <end position="192"/>
    </location>
</feature>
<feature type="transmembrane region" description="Helical" evidence="1">
    <location>
        <begin position="410"/>
        <end position="429"/>
    </location>
</feature>
<feature type="transmembrane region" description="Helical" evidence="1">
    <location>
        <begin position="122"/>
        <end position="140"/>
    </location>
</feature>
<keyword evidence="1" id="KW-1133">Transmembrane helix</keyword>
<organism evidence="2 3">
    <name type="scientific">Pseudorhizobium pelagicum</name>
    <dbReference type="NCBI Taxonomy" id="1509405"/>
    <lineage>
        <taxon>Bacteria</taxon>
        <taxon>Pseudomonadati</taxon>
        <taxon>Pseudomonadota</taxon>
        <taxon>Alphaproteobacteria</taxon>
        <taxon>Hyphomicrobiales</taxon>
        <taxon>Rhizobiaceae</taxon>
        <taxon>Rhizobium/Agrobacterium group</taxon>
        <taxon>Pseudorhizobium</taxon>
    </lineage>
</organism>
<keyword evidence="1" id="KW-0812">Transmembrane</keyword>
<comment type="caution">
    <text evidence="2">The sequence shown here is derived from an EMBL/GenBank/DDBJ whole genome shotgun (WGS) entry which is preliminary data.</text>
</comment>
<reference evidence="2 3" key="1">
    <citation type="submission" date="2014-06" db="EMBL/GenBank/DDBJ databases">
        <title>Rhizobium pelagicum/R2-400B4.</title>
        <authorList>
            <person name="Kimes N.E."/>
            <person name="Lopez-Perez M."/>
        </authorList>
    </citation>
    <scope>NUCLEOTIDE SEQUENCE [LARGE SCALE GENOMIC DNA]</scope>
    <source>
        <strain evidence="2 3">R2-400B4</strain>
    </source>
</reference>
<feature type="transmembrane region" description="Helical" evidence="1">
    <location>
        <begin position="199"/>
        <end position="219"/>
    </location>
</feature>
<evidence type="ECO:0000313" key="3">
    <source>
        <dbReference type="Proteomes" id="UP000052167"/>
    </source>
</evidence>
<feature type="transmembrane region" description="Helical" evidence="1">
    <location>
        <begin position="386"/>
        <end position="404"/>
    </location>
</feature>
<evidence type="ECO:0008006" key="4">
    <source>
        <dbReference type="Google" id="ProtNLM"/>
    </source>
</evidence>
<protein>
    <recommendedName>
        <fullName evidence="4">Oligosaccharide repeat unit polymerase</fullName>
    </recommendedName>
</protein>
<dbReference type="AlphaFoldDB" id="A0A922T829"/>
<keyword evidence="1" id="KW-0472">Membrane</keyword>
<sequence>MLAFHGPAYWIYTRYWIHGRTFMNKLYDSSTTAIGRPGTGKTPGGEVIPGYDHLARLADDPAFDAALANLDIAMGFVFFGSVLGIFLADRALKADHRQMSVALASWQASGLNSCLKHRWLKTTFWTLLAACSIALVFLYLQTGKLELVYNYFFTVGSEIEKIRWRREDGGFSYFWNLFFATVAVFTTVYAINEVRFSKVTALLVTVIFIALIVVGKMAYLSKAPVLVYVLQIGLAVIISRSLRVSRNAMVSLTAILVGGALVMVFVANSSMTGISSGLIFLFYRLFMIPNESLVEYFLAFPSYLSHTNGLDNRFIAFFLGEPKLLESYWRVAETLRGVGGSTTTAMFIADAWAEFAWAGVVLFPILLGALLRCLDTLLIVRLGKTSASVAGLSLGYYGIFIALSTSLFTALLTGGLLMIPFLVLISGFAQPWRPAGKVG</sequence>
<keyword evidence="3" id="KW-1185">Reference proteome</keyword>
<evidence type="ECO:0000313" key="2">
    <source>
        <dbReference type="EMBL" id="KEQ02465.1"/>
    </source>
</evidence>